<dbReference type="AlphaFoldDB" id="A0A4R6SDT1"/>
<dbReference type="GO" id="GO:0005886">
    <property type="term" value="C:plasma membrane"/>
    <property type="evidence" value="ECO:0007669"/>
    <property type="project" value="TreeGrafter"/>
</dbReference>
<sequence>MGEQVFPDAVRSKKSALFKAVEGVGGSKLGSRLGRLFVPLDRRLLQRSNGRRGLLGSIAPPTLLLTTTGRKSGQPRTTPLYYHQDGDRIYLMGSNFGRQHHPAWTDNLLADPLATVAIGGKDIPVRAELLRDEESEWVFGELVKITSAYRAYRGRTARQFRVFKLVGADA</sequence>
<comment type="similarity">
    <text evidence="1">Belongs to the F420H(2)-dependent quinone reductase family.</text>
</comment>
<comment type="catalytic activity">
    <reaction evidence="2">
        <text>oxidized coenzyme F420-(gamma-L-Glu)(n) + a quinol + H(+) = reduced coenzyme F420-(gamma-L-Glu)(n) + a quinone</text>
        <dbReference type="Rhea" id="RHEA:39663"/>
        <dbReference type="Rhea" id="RHEA-COMP:12939"/>
        <dbReference type="Rhea" id="RHEA-COMP:14378"/>
        <dbReference type="ChEBI" id="CHEBI:15378"/>
        <dbReference type="ChEBI" id="CHEBI:24646"/>
        <dbReference type="ChEBI" id="CHEBI:132124"/>
        <dbReference type="ChEBI" id="CHEBI:133980"/>
        <dbReference type="ChEBI" id="CHEBI:139511"/>
    </reaction>
</comment>
<dbReference type="GO" id="GO:0070967">
    <property type="term" value="F:coenzyme F420 binding"/>
    <property type="evidence" value="ECO:0007669"/>
    <property type="project" value="TreeGrafter"/>
</dbReference>
<gene>
    <name evidence="3" type="ORF">EV186_1031022</name>
</gene>
<dbReference type="Gene3D" id="2.30.110.10">
    <property type="entry name" value="Electron Transport, Fmn-binding Protein, Chain A"/>
    <property type="match status" value="1"/>
</dbReference>
<evidence type="ECO:0000313" key="3">
    <source>
        <dbReference type="EMBL" id="TDP98042.1"/>
    </source>
</evidence>
<dbReference type="OrthoDB" id="8225825at2"/>
<dbReference type="EMBL" id="SNXZ01000003">
    <property type="protein sequence ID" value="TDP98042.1"/>
    <property type="molecule type" value="Genomic_DNA"/>
</dbReference>
<proteinExistence type="inferred from homology"/>
<reference evidence="3 4" key="1">
    <citation type="submission" date="2019-03" db="EMBL/GenBank/DDBJ databases">
        <title>Genomic Encyclopedia of Type Strains, Phase IV (KMG-IV): sequencing the most valuable type-strain genomes for metagenomic binning, comparative biology and taxonomic classification.</title>
        <authorList>
            <person name="Goeker M."/>
        </authorList>
    </citation>
    <scope>NUCLEOTIDE SEQUENCE [LARGE SCALE GENOMIC DNA]</scope>
    <source>
        <strain evidence="3 4">DSM 45361</strain>
    </source>
</reference>
<dbReference type="SUPFAM" id="SSF50475">
    <property type="entry name" value="FMN-binding split barrel"/>
    <property type="match status" value="1"/>
</dbReference>
<dbReference type="GO" id="GO:0016491">
    <property type="term" value="F:oxidoreductase activity"/>
    <property type="evidence" value="ECO:0007669"/>
    <property type="project" value="InterPro"/>
</dbReference>
<evidence type="ECO:0000256" key="1">
    <source>
        <dbReference type="ARBA" id="ARBA00008710"/>
    </source>
</evidence>
<name>A0A4R6SDT1_LABRH</name>
<dbReference type="PANTHER" id="PTHR39428">
    <property type="entry name" value="F420H(2)-DEPENDENT QUINONE REDUCTASE RV1261C"/>
    <property type="match status" value="1"/>
</dbReference>
<dbReference type="NCBIfam" id="TIGR00026">
    <property type="entry name" value="hi_GC_TIGR00026"/>
    <property type="match status" value="1"/>
</dbReference>
<dbReference type="InterPro" id="IPR004378">
    <property type="entry name" value="F420H2_quin_Rdtase"/>
</dbReference>
<comment type="caution">
    <text evidence="3">The sequence shown here is derived from an EMBL/GenBank/DDBJ whole genome shotgun (WGS) entry which is preliminary data.</text>
</comment>
<evidence type="ECO:0000256" key="2">
    <source>
        <dbReference type="ARBA" id="ARBA00049106"/>
    </source>
</evidence>
<dbReference type="Proteomes" id="UP000295444">
    <property type="component" value="Unassembled WGS sequence"/>
</dbReference>
<accession>A0A4R6SDT1</accession>
<dbReference type="PANTHER" id="PTHR39428:SF1">
    <property type="entry name" value="F420H(2)-DEPENDENT QUINONE REDUCTASE RV1261C"/>
    <property type="match status" value="1"/>
</dbReference>
<evidence type="ECO:0000313" key="4">
    <source>
        <dbReference type="Proteomes" id="UP000295444"/>
    </source>
</evidence>
<protein>
    <submittedName>
        <fullName evidence="3">Deazaflavin-dependent oxidoreductase (Nitroreductase family)</fullName>
    </submittedName>
</protein>
<dbReference type="InterPro" id="IPR012349">
    <property type="entry name" value="Split_barrel_FMN-bd"/>
</dbReference>
<dbReference type="Pfam" id="PF04075">
    <property type="entry name" value="F420H2_quin_red"/>
    <property type="match status" value="1"/>
</dbReference>
<organism evidence="3 4">
    <name type="scientific">Labedaea rhizosphaerae</name>
    <dbReference type="NCBI Taxonomy" id="598644"/>
    <lineage>
        <taxon>Bacteria</taxon>
        <taxon>Bacillati</taxon>
        <taxon>Actinomycetota</taxon>
        <taxon>Actinomycetes</taxon>
        <taxon>Pseudonocardiales</taxon>
        <taxon>Pseudonocardiaceae</taxon>
        <taxon>Labedaea</taxon>
    </lineage>
</organism>
<dbReference type="RefSeq" id="WP_133851152.1">
    <property type="nucleotide sequence ID" value="NZ_SNXZ01000003.1"/>
</dbReference>
<keyword evidence="4" id="KW-1185">Reference proteome</keyword>